<dbReference type="EMBL" id="BGZK01000147">
    <property type="protein sequence ID" value="GBP23105.1"/>
    <property type="molecule type" value="Genomic_DNA"/>
</dbReference>
<sequence length="87" mass="10155">MLAYNAAAAEFQLLATRHTTDLRRTFPNVHFAYGCRLDEPKHLLSHIFYVDFNSRNRSKQEVHRREISIRKRVALPFELSRAGTEAP</sequence>
<comment type="caution">
    <text evidence="1">The sequence shown here is derived from an EMBL/GenBank/DDBJ whole genome shotgun (WGS) entry which is preliminary data.</text>
</comment>
<protein>
    <submittedName>
        <fullName evidence="1">Uncharacterized protein</fullName>
    </submittedName>
</protein>
<gene>
    <name evidence="1" type="ORF">EVAR_13125_1</name>
</gene>
<proteinExistence type="predicted"/>
<evidence type="ECO:0000313" key="1">
    <source>
        <dbReference type="EMBL" id="GBP23105.1"/>
    </source>
</evidence>
<organism evidence="1 2">
    <name type="scientific">Eumeta variegata</name>
    <name type="common">Bagworm moth</name>
    <name type="synonym">Eumeta japonica</name>
    <dbReference type="NCBI Taxonomy" id="151549"/>
    <lineage>
        <taxon>Eukaryota</taxon>
        <taxon>Metazoa</taxon>
        <taxon>Ecdysozoa</taxon>
        <taxon>Arthropoda</taxon>
        <taxon>Hexapoda</taxon>
        <taxon>Insecta</taxon>
        <taxon>Pterygota</taxon>
        <taxon>Neoptera</taxon>
        <taxon>Endopterygota</taxon>
        <taxon>Lepidoptera</taxon>
        <taxon>Glossata</taxon>
        <taxon>Ditrysia</taxon>
        <taxon>Tineoidea</taxon>
        <taxon>Psychidae</taxon>
        <taxon>Oiketicinae</taxon>
        <taxon>Eumeta</taxon>
    </lineage>
</organism>
<name>A0A4C1U9M3_EUMVA</name>
<evidence type="ECO:0000313" key="2">
    <source>
        <dbReference type="Proteomes" id="UP000299102"/>
    </source>
</evidence>
<dbReference type="AlphaFoldDB" id="A0A4C1U9M3"/>
<dbReference type="Proteomes" id="UP000299102">
    <property type="component" value="Unassembled WGS sequence"/>
</dbReference>
<accession>A0A4C1U9M3</accession>
<keyword evidence="2" id="KW-1185">Reference proteome</keyword>
<reference evidence="1 2" key="1">
    <citation type="journal article" date="2019" name="Commun. Biol.">
        <title>The bagworm genome reveals a unique fibroin gene that provides high tensile strength.</title>
        <authorList>
            <person name="Kono N."/>
            <person name="Nakamura H."/>
            <person name="Ohtoshi R."/>
            <person name="Tomita M."/>
            <person name="Numata K."/>
            <person name="Arakawa K."/>
        </authorList>
    </citation>
    <scope>NUCLEOTIDE SEQUENCE [LARGE SCALE GENOMIC DNA]</scope>
</reference>